<dbReference type="AlphaFoldDB" id="B8FLX0"/>
<accession>B8FLX0</accession>
<evidence type="ECO:0000313" key="1">
    <source>
        <dbReference type="EMBL" id="ACL05703.1"/>
    </source>
</evidence>
<organism evidence="1 2">
    <name type="scientific">Desulfatibacillum aliphaticivorans</name>
    <dbReference type="NCBI Taxonomy" id="218208"/>
    <lineage>
        <taxon>Bacteria</taxon>
        <taxon>Pseudomonadati</taxon>
        <taxon>Thermodesulfobacteriota</taxon>
        <taxon>Desulfobacteria</taxon>
        <taxon>Desulfobacterales</taxon>
        <taxon>Desulfatibacillaceae</taxon>
        <taxon>Desulfatibacillum</taxon>
    </lineage>
</organism>
<keyword evidence="2" id="KW-1185">Reference proteome</keyword>
<dbReference type="KEGG" id="dal:Dalk_4017"/>
<gene>
    <name evidence="1" type="ordered locus">Dalk_4017</name>
</gene>
<proteinExistence type="predicted"/>
<protein>
    <submittedName>
        <fullName evidence="1">Uncharacterized protein</fullName>
    </submittedName>
</protein>
<dbReference type="Proteomes" id="UP000000739">
    <property type="component" value="Chromosome"/>
</dbReference>
<name>B8FLX0_DESAL</name>
<dbReference type="RefSeq" id="WP_015948751.1">
    <property type="nucleotide sequence ID" value="NC_011768.1"/>
</dbReference>
<dbReference type="HOGENOM" id="CLU_1003718_0_0_7"/>
<evidence type="ECO:0000313" key="2">
    <source>
        <dbReference type="Proteomes" id="UP000000739"/>
    </source>
</evidence>
<dbReference type="EMBL" id="CP001322">
    <property type="protein sequence ID" value="ACL05703.1"/>
    <property type="molecule type" value="Genomic_DNA"/>
</dbReference>
<reference evidence="1 2" key="1">
    <citation type="journal article" date="2012" name="Environ. Microbiol.">
        <title>The genome sequence of Desulfatibacillum alkenivorans AK-01: a blueprint for anaerobic alkane oxidation.</title>
        <authorList>
            <person name="Callaghan A.V."/>
            <person name="Morris B.E."/>
            <person name="Pereira I.A."/>
            <person name="McInerney M.J."/>
            <person name="Austin R.N."/>
            <person name="Groves J.T."/>
            <person name="Kukor J.J."/>
            <person name="Suflita J.M."/>
            <person name="Young L.Y."/>
            <person name="Zylstra G.J."/>
            <person name="Wawrik B."/>
        </authorList>
    </citation>
    <scope>NUCLEOTIDE SEQUENCE [LARGE SCALE GENOMIC DNA]</scope>
    <source>
        <strain evidence="1 2">AK-01</strain>
    </source>
</reference>
<sequence length="277" mass="32189">MENPTPLQSQILSVLGYEIVSVGSYKKHPNNILILQLFINRYCLYPRNSCLIVFVSFFACKEPAPKEEQLFQSALKDTFTVWKKVSNAANPTKERIEGAEESEGYFIKYDTNVQRKVMLAEKSKIEKARKEFQEVIQDYSDSIWADDAAFFQLMLFMHAEIKEQYDDQELYKRIDAYLGKRQTLSVEPWTVEAFDDFMPGVLGPQGLNRWNIDNSDALRLYLYARLITGYASRREFDKASHAVEMLKQEPALAPCAEEMNQVIEYVKKSPYKFPNNH</sequence>